<dbReference type="EMBL" id="JBBCAQ010000014">
    <property type="protein sequence ID" value="KAK7598248.1"/>
    <property type="molecule type" value="Genomic_DNA"/>
</dbReference>
<dbReference type="AlphaFoldDB" id="A0AAN9Y7G2"/>
<organism evidence="2 3">
    <name type="scientific">Parthenolecanium corni</name>
    <dbReference type="NCBI Taxonomy" id="536013"/>
    <lineage>
        <taxon>Eukaryota</taxon>
        <taxon>Metazoa</taxon>
        <taxon>Ecdysozoa</taxon>
        <taxon>Arthropoda</taxon>
        <taxon>Hexapoda</taxon>
        <taxon>Insecta</taxon>
        <taxon>Pterygota</taxon>
        <taxon>Neoptera</taxon>
        <taxon>Paraneoptera</taxon>
        <taxon>Hemiptera</taxon>
        <taxon>Sternorrhyncha</taxon>
        <taxon>Coccoidea</taxon>
        <taxon>Coccidae</taxon>
        <taxon>Parthenolecanium</taxon>
    </lineage>
</organism>
<sequence length="209" mass="24281">MSNQCRKSKQSEFRSDEAVKGSSEGTPEYDCNLVEGPTSSDSRICYPQPPPKRRPPCLNITQWQRRTHVRDQCGSGVVPKRLRSKLNHQLWCQTPMTMYQATIGDLAKKLLCREEVVVRNVFPEPPCALTEDIQPPCYGYYRKYDCLRPCEDEYATVNPLTGKKEYRNRLDRYWDPCPQEDITDLNSYAPQNANMAAKFRRRNDDSSCW</sequence>
<name>A0AAN9Y7G2_9HEMI</name>
<protein>
    <submittedName>
        <fullName evidence="2">Uncharacterized protein</fullName>
    </submittedName>
</protein>
<evidence type="ECO:0000313" key="2">
    <source>
        <dbReference type="EMBL" id="KAK7598248.1"/>
    </source>
</evidence>
<dbReference type="Proteomes" id="UP001367676">
    <property type="component" value="Unassembled WGS sequence"/>
</dbReference>
<feature type="compositionally biased region" description="Basic and acidic residues" evidence="1">
    <location>
        <begin position="9"/>
        <end position="19"/>
    </location>
</feature>
<comment type="caution">
    <text evidence="2">The sequence shown here is derived from an EMBL/GenBank/DDBJ whole genome shotgun (WGS) entry which is preliminary data.</text>
</comment>
<feature type="region of interest" description="Disordered" evidence="1">
    <location>
        <begin position="1"/>
        <end position="51"/>
    </location>
</feature>
<evidence type="ECO:0000256" key="1">
    <source>
        <dbReference type="SAM" id="MobiDB-lite"/>
    </source>
</evidence>
<evidence type="ECO:0000313" key="3">
    <source>
        <dbReference type="Proteomes" id="UP001367676"/>
    </source>
</evidence>
<gene>
    <name evidence="2" type="ORF">V9T40_006483</name>
</gene>
<proteinExistence type="predicted"/>
<reference evidence="2 3" key="1">
    <citation type="submission" date="2024-03" db="EMBL/GenBank/DDBJ databases">
        <title>Adaptation during the transition from Ophiocordyceps entomopathogen to insect associate is accompanied by gene loss and intensified selection.</title>
        <authorList>
            <person name="Ward C.M."/>
            <person name="Onetto C.A."/>
            <person name="Borneman A.R."/>
        </authorList>
    </citation>
    <scope>NUCLEOTIDE SEQUENCE [LARGE SCALE GENOMIC DNA]</scope>
    <source>
        <strain evidence="2">AWRI1</strain>
        <tissue evidence="2">Single Adult Female</tissue>
    </source>
</reference>
<accession>A0AAN9Y7G2</accession>
<keyword evidence="3" id="KW-1185">Reference proteome</keyword>